<gene>
    <name evidence="1" type="ORF">PENSUB_3652</name>
</gene>
<reference evidence="1 2" key="1">
    <citation type="submission" date="2016-10" db="EMBL/GenBank/DDBJ databases">
        <title>Genome sequence of the ascomycete fungus Penicillium subrubescens.</title>
        <authorList>
            <person name="De Vries R.P."/>
            <person name="Peng M."/>
            <person name="Dilokpimol A."/>
            <person name="Hilden K."/>
            <person name="Makela M.R."/>
            <person name="Grigoriev I."/>
            <person name="Riley R."/>
            <person name="Granchi Z."/>
        </authorList>
    </citation>
    <scope>NUCLEOTIDE SEQUENCE [LARGE SCALE GENOMIC DNA]</scope>
    <source>
        <strain evidence="1 2">CBS 132785</strain>
    </source>
</reference>
<name>A0A1Q5UED3_9EURO</name>
<accession>A0A1Q5UED3</accession>
<proteinExistence type="predicted"/>
<keyword evidence="2" id="KW-1185">Reference proteome</keyword>
<evidence type="ECO:0000313" key="1">
    <source>
        <dbReference type="EMBL" id="OKP10832.1"/>
    </source>
</evidence>
<dbReference type="Proteomes" id="UP000186955">
    <property type="component" value="Unassembled WGS sequence"/>
</dbReference>
<organism evidence="1 2">
    <name type="scientific">Penicillium subrubescens</name>
    <dbReference type="NCBI Taxonomy" id="1316194"/>
    <lineage>
        <taxon>Eukaryota</taxon>
        <taxon>Fungi</taxon>
        <taxon>Dikarya</taxon>
        <taxon>Ascomycota</taxon>
        <taxon>Pezizomycotina</taxon>
        <taxon>Eurotiomycetes</taxon>
        <taxon>Eurotiomycetidae</taxon>
        <taxon>Eurotiales</taxon>
        <taxon>Aspergillaceae</taxon>
        <taxon>Penicillium</taxon>
    </lineage>
</organism>
<sequence length="72" mass="8547">MRDTPSWLTFSQSQPRQDVIVYRKVSGKAIWQDLKASDKLYRETDEYELSKLGFARRGHDYDTNGVTYRRTD</sequence>
<comment type="caution">
    <text evidence="1">The sequence shown here is derived from an EMBL/GenBank/DDBJ whole genome shotgun (WGS) entry which is preliminary data.</text>
</comment>
<dbReference type="AlphaFoldDB" id="A0A1Q5UED3"/>
<protein>
    <submittedName>
        <fullName evidence="1">Uncharacterized protein</fullName>
    </submittedName>
</protein>
<dbReference type="EMBL" id="MNBE01000310">
    <property type="protein sequence ID" value="OKP10832.1"/>
    <property type="molecule type" value="Genomic_DNA"/>
</dbReference>
<evidence type="ECO:0000313" key="2">
    <source>
        <dbReference type="Proteomes" id="UP000186955"/>
    </source>
</evidence>